<dbReference type="RefSeq" id="WP_114627291.1">
    <property type="nucleotide sequence ID" value="NZ_QQNA01000346.1"/>
</dbReference>
<dbReference type="OrthoDB" id="9812706at2"/>
<dbReference type="AlphaFoldDB" id="A0A370AYN7"/>
<dbReference type="Proteomes" id="UP000253741">
    <property type="component" value="Unassembled WGS sequence"/>
</dbReference>
<organism evidence="2 3">
    <name type="scientific">Streptomyces corynorhini</name>
    <dbReference type="NCBI Taxonomy" id="2282652"/>
    <lineage>
        <taxon>Bacteria</taxon>
        <taxon>Bacillati</taxon>
        <taxon>Actinomycetota</taxon>
        <taxon>Actinomycetes</taxon>
        <taxon>Kitasatosporales</taxon>
        <taxon>Streptomycetaceae</taxon>
        <taxon>Streptomyces</taxon>
    </lineage>
</organism>
<accession>A0A370AYN7</accession>
<evidence type="ECO:0000256" key="1">
    <source>
        <dbReference type="ARBA" id="ARBA00022649"/>
    </source>
</evidence>
<dbReference type="Pfam" id="PF05016">
    <property type="entry name" value="ParE_toxin"/>
    <property type="match status" value="1"/>
</dbReference>
<gene>
    <name evidence="2" type="ORF">DVH02_31665</name>
</gene>
<evidence type="ECO:0000313" key="2">
    <source>
        <dbReference type="EMBL" id="RDG33239.1"/>
    </source>
</evidence>
<proteinExistence type="predicted"/>
<evidence type="ECO:0000313" key="3">
    <source>
        <dbReference type="Proteomes" id="UP000253741"/>
    </source>
</evidence>
<comment type="caution">
    <text evidence="2">The sequence shown here is derived from an EMBL/GenBank/DDBJ whole genome shotgun (WGS) entry which is preliminary data.</text>
</comment>
<dbReference type="EMBL" id="QQNA01000346">
    <property type="protein sequence ID" value="RDG33239.1"/>
    <property type="molecule type" value="Genomic_DNA"/>
</dbReference>
<name>A0A370AYN7_9ACTN</name>
<dbReference type="Gene3D" id="3.30.2310.20">
    <property type="entry name" value="RelE-like"/>
    <property type="match status" value="1"/>
</dbReference>
<sequence length="84" mass="9550">MTYTMVWEHQAMTEFRRLRLIDPIGAKNCRVAVRALADDPHPPAARALGGSGYYRMPVGDWRVLYRLEGDTVSVFVTKVGRVTR</sequence>
<protein>
    <submittedName>
        <fullName evidence="2">Type II toxin-antitoxin system RelE/ParE family toxin</fullName>
    </submittedName>
</protein>
<keyword evidence="3" id="KW-1185">Reference proteome</keyword>
<reference evidence="2 3" key="1">
    <citation type="submission" date="2018-07" db="EMBL/GenBank/DDBJ databases">
        <title>Streptomyces species from bats.</title>
        <authorList>
            <person name="Dunlap C."/>
        </authorList>
    </citation>
    <scope>NUCLEOTIDE SEQUENCE [LARGE SCALE GENOMIC DNA]</scope>
    <source>
        <strain evidence="2 3">AC230</strain>
    </source>
</reference>
<dbReference type="InterPro" id="IPR035093">
    <property type="entry name" value="RelE/ParE_toxin_dom_sf"/>
</dbReference>
<keyword evidence="1" id="KW-1277">Toxin-antitoxin system</keyword>
<dbReference type="SUPFAM" id="SSF143011">
    <property type="entry name" value="RelE-like"/>
    <property type="match status" value="1"/>
</dbReference>
<dbReference type="InterPro" id="IPR007712">
    <property type="entry name" value="RelE/ParE_toxin"/>
</dbReference>